<proteinExistence type="predicted"/>
<evidence type="ECO:0000256" key="1">
    <source>
        <dbReference type="SAM" id="MobiDB-lite"/>
    </source>
</evidence>
<dbReference type="Proteomes" id="UP000324222">
    <property type="component" value="Unassembled WGS sequence"/>
</dbReference>
<dbReference type="EMBL" id="VSRR010041593">
    <property type="protein sequence ID" value="MPC75655.1"/>
    <property type="molecule type" value="Genomic_DNA"/>
</dbReference>
<keyword evidence="3" id="KW-1185">Reference proteome</keyword>
<organism evidence="2 3">
    <name type="scientific">Portunus trituberculatus</name>
    <name type="common">Swimming crab</name>
    <name type="synonym">Neptunus trituberculatus</name>
    <dbReference type="NCBI Taxonomy" id="210409"/>
    <lineage>
        <taxon>Eukaryota</taxon>
        <taxon>Metazoa</taxon>
        <taxon>Ecdysozoa</taxon>
        <taxon>Arthropoda</taxon>
        <taxon>Crustacea</taxon>
        <taxon>Multicrustacea</taxon>
        <taxon>Malacostraca</taxon>
        <taxon>Eumalacostraca</taxon>
        <taxon>Eucarida</taxon>
        <taxon>Decapoda</taxon>
        <taxon>Pleocyemata</taxon>
        <taxon>Brachyura</taxon>
        <taxon>Eubrachyura</taxon>
        <taxon>Portunoidea</taxon>
        <taxon>Portunidae</taxon>
        <taxon>Portuninae</taxon>
        <taxon>Portunus</taxon>
    </lineage>
</organism>
<sequence length="64" mass="6586">MGDGGGGEVTHPQLARVHNPEQHGLAPPSGSGSHHHSSRRHPATSASYRGVPAAANKTSRPNMS</sequence>
<reference evidence="2 3" key="1">
    <citation type="submission" date="2019-05" db="EMBL/GenBank/DDBJ databases">
        <title>Another draft genome of Portunus trituberculatus and its Hox gene families provides insights of decapod evolution.</title>
        <authorList>
            <person name="Jeong J.-H."/>
            <person name="Song I."/>
            <person name="Kim S."/>
            <person name="Choi T."/>
            <person name="Kim D."/>
            <person name="Ryu S."/>
            <person name="Kim W."/>
        </authorList>
    </citation>
    <scope>NUCLEOTIDE SEQUENCE [LARGE SCALE GENOMIC DNA]</scope>
    <source>
        <tissue evidence="2">Muscle</tissue>
    </source>
</reference>
<name>A0A5B7I0J2_PORTR</name>
<feature type="compositionally biased region" description="Basic residues" evidence="1">
    <location>
        <begin position="33"/>
        <end position="42"/>
    </location>
</feature>
<feature type="compositionally biased region" description="Low complexity" evidence="1">
    <location>
        <begin position="23"/>
        <end position="32"/>
    </location>
</feature>
<feature type="region of interest" description="Disordered" evidence="1">
    <location>
        <begin position="1"/>
        <end position="64"/>
    </location>
</feature>
<comment type="caution">
    <text evidence="2">The sequence shown here is derived from an EMBL/GenBank/DDBJ whole genome shotgun (WGS) entry which is preliminary data.</text>
</comment>
<dbReference type="AlphaFoldDB" id="A0A5B7I0J2"/>
<evidence type="ECO:0000313" key="3">
    <source>
        <dbReference type="Proteomes" id="UP000324222"/>
    </source>
</evidence>
<accession>A0A5B7I0J2</accession>
<protein>
    <submittedName>
        <fullName evidence="2">Uncharacterized protein</fullName>
    </submittedName>
</protein>
<evidence type="ECO:0000313" key="2">
    <source>
        <dbReference type="EMBL" id="MPC75655.1"/>
    </source>
</evidence>
<gene>
    <name evidence="2" type="ORF">E2C01_070048</name>
</gene>